<keyword evidence="3" id="KW-1185">Reference proteome</keyword>
<dbReference type="EMBL" id="FNAF01000001">
    <property type="protein sequence ID" value="SDD11696.1"/>
    <property type="molecule type" value="Genomic_DNA"/>
</dbReference>
<dbReference type="STRING" id="2741.SAMN04489866_101222"/>
<keyword evidence="1" id="KW-0472">Membrane</keyword>
<reference evidence="2 3" key="1">
    <citation type="submission" date="2016-10" db="EMBL/GenBank/DDBJ databases">
        <authorList>
            <person name="de Groot N.N."/>
        </authorList>
    </citation>
    <scope>NUCLEOTIDE SEQUENCE [LARGE SCALE GENOMIC DNA]</scope>
    <source>
        <strain evidence="2 3">DSM 20475</strain>
    </source>
</reference>
<organism evidence="2 3">
    <name type="scientific">Peptococcus niger</name>
    <dbReference type="NCBI Taxonomy" id="2741"/>
    <lineage>
        <taxon>Bacteria</taxon>
        <taxon>Bacillati</taxon>
        <taxon>Bacillota</taxon>
        <taxon>Clostridia</taxon>
        <taxon>Eubacteriales</taxon>
        <taxon>Peptococcaceae</taxon>
        <taxon>Peptococcus</taxon>
    </lineage>
</organism>
<gene>
    <name evidence="2" type="ORF">SAMN04489866_101222</name>
</gene>
<evidence type="ECO:0000313" key="2">
    <source>
        <dbReference type="EMBL" id="SDD11696.1"/>
    </source>
</evidence>
<feature type="transmembrane region" description="Helical" evidence="1">
    <location>
        <begin position="20"/>
        <end position="41"/>
    </location>
</feature>
<dbReference type="AlphaFoldDB" id="A0A1G6S677"/>
<accession>A0A1G6S677</accession>
<keyword evidence="1" id="KW-1133">Transmembrane helix</keyword>
<keyword evidence="1" id="KW-0812">Transmembrane</keyword>
<dbReference type="Proteomes" id="UP000198995">
    <property type="component" value="Unassembled WGS sequence"/>
</dbReference>
<protein>
    <submittedName>
        <fullName evidence="2">Uncharacterized protein</fullName>
    </submittedName>
</protein>
<proteinExistence type="predicted"/>
<sequence length="44" mass="5218">MLLTIATNYLIDFFSIFWQMYVITMSIALILLAGNFIFWLLDKI</sequence>
<evidence type="ECO:0000313" key="3">
    <source>
        <dbReference type="Proteomes" id="UP000198995"/>
    </source>
</evidence>
<name>A0A1G6S677_PEPNI</name>
<evidence type="ECO:0000256" key="1">
    <source>
        <dbReference type="SAM" id="Phobius"/>
    </source>
</evidence>